<dbReference type="EMBL" id="FOJG01000002">
    <property type="protein sequence ID" value="SEW55044.1"/>
    <property type="molecule type" value="Genomic_DNA"/>
</dbReference>
<dbReference type="Gene3D" id="3.40.50.2300">
    <property type="match status" value="1"/>
</dbReference>
<dbReference type="Pfam" id="PF00072">
    <property type="entry name" value="Response_reg"/>
    <property type="match status" value="1"/>
</dbReference>
<name>A0A1I0SCL4_9BACT</name>
<dbReference type="PROSITE" id="PS50110">
    <property type="entry name" value="RESPONSE_REGULATORY"/>
    <property type="match status" value="1"/>
</dbReference>
<dbReference type="RefSeq" id="WP_089902784.1">
    <property type="nucleotide sequence ID" value="NZ_FOJG01000002.1"/>
</dbReference>
<evidence type="ECO:0000256" key="1">
    <source>
        <dbReference type="PROSITE-ProRule" id="PRU00169"/>
    </source>
</evidence>
<keyword evidence="4" id="KW-0238">DNA-binding</keyword>
<organism evidence="4 5">
    <name type="scientific">Chitinophaga arvensicola</name>
    <dbReference type="NCBI Taxonomy" id="29529"/>
    <lineage>
        <taxon>Bacteria</taxon>
        <taxon>Pseudomonadati</taxon>
        <taxon>Bacteroidota</taxon>
        <taxon>Chitinophagia</taxon>
        <taxon>Chitinophagales</taxon>
        <taxon>Chitinophagaceae</taxon>
        <taxon>Chitinophaga</taxon>
    </lineage>
</organism>
<dbReference type="Pfam" id="PF04397">
    <property type="entry name" value="LytTR"/>
    <property type="match status" value="1"/>
</dbReference>
<feature type="modified residue" description="4-aspartylphosphate" evidence="1">
    <location>
        <position position="56"/>
    </location>
</feature>
<dbReference type="Proteomes" id="UP000199310">
    <property type="component" value="Unassembled WGS sequence"/>
</dbReference>
<dbReference type="InterPro" id="IPR046947">
    <property type="entry name" value="LytR-like"/>
</dbReference>
<dbReference type="SUPFAM" id="SSF52172">
    <property type="entry name" value="CheY-like"/>
    <property type="match status" value="1"/>
</dbReference>
<dbReference type="AlphaFoldDB" id="A0A1I0SCL4"/>
<dbReference type="PANTHER" id="PTHR37299">
    <property type="entry name" value="TRANSCRIPTIONAL REGULATOR-RELATED"/>
    <property type="match status" value="1"/>
</dbReference>
<sequence length="235" mass="26466">MDVINCLIVDDEPLARELLVTYCSHLPALRVIAVCGNVFEAKKILETTAVGILFLDVQLPVLDGIGFLSTLKQQPQVIMTTAFREYAATAFDLAVCDYLVKPFSLERFMIAVDKATDKLNIPAPRFNEKNTGEENYVFIKTDGKIYRIEYADLLLAEANGNYSKIFTSGQVILTATNFSSLEKLLPSRQFIKVHRSFIINKSKISRIEGNRVFIGEREIPIGKNYKQAFFLELGL</sequence>
<dbReference type="SMART" id="SM00850">
    <property type="entry name" value="LytTR"/>
    <property type="match status" value="1"/>
</dbReference>
<evidence type="ECO:0000259" key="3">
    <source>
        <dbReference type="PROSITE" id="PS50930"/>
    </source>
</evidence>
<feature type="domain" description="Response regulatory" evidence="2">
    <location>
        <begin position="5"/>
        <end position="116"/>
    </location>
</feature>
<dbReference type="PROSITE" id="PS50930">
    <property type="entry name" value="HTH_LYTTR"/>
    <property type="match status" value="1"/>
</dbReference>
<protein>
    <submittedName>
        <fullName evidence="4">DNA-binding response regulator, LytR/AlgR family</fullName>
    </submittedName>
</protein>
<evidence type="ECO:0000259" key="2">
    <source>
        <dbReference type="PROSITE" id="PS50110"/>
    </source>
</evidence>
<evidence type="ECO:0000313" key="5">
    <source>
        <dbReference type="Proteomes" id="UP000199310"/>
    </source>
</evidence>
<dbReference type="SMART" id="SM00448">
    <property type="entry name" value="REC"/>
    <property type="match status" value="1"/>
</dbReference>
<feature type="domain" description="HTH LytTR-type" evidence="3">
    <location>
        <begin position="139"/>
        <end position="208"/>
    </location>
</feature>
<accession>A0A1I0SCL4</accession>
<dbReference type="InterPro" id="IPR011006">
    <property type="entry name" value="CheY-like_superfamily"/>
</dbReference>
<dbReference type="Gene3D" id="2.40.50.1020">
    <property type="entry name" value="LytTr DNA-binding domain"/>
    <property type="match status" value="1"/>
</dbReference>
<proteinExistence type="predicted"/>
<dbReference type="GO" id="GO:0000156">
    <property type="term" value="F:phosphorelay response regulator activity"/>
    <property type="evidence" value="ECO:0007669"/>
    <property type="project" value="InterPro"/>
</dbReference>
<dbReference type="InterPro" id="IPR007492">
    <property type="entry name" value="LytTR_DNA-bd_dom"/>
</dbReference>
<reference evidence="5" key="1">
    <citation type="submission" date="2016-10" db="EMBL/GenBank/DDBJ databases">
        <authorList>
            <person name="Varghese N."/>
            <person name="Submissions S."/>
        </authorList>
    </citation>
    <scope>NUCLEOTIDE SEQUENCE [LARGE SCALE GENOMIC DNA]</scope>
    <source>
        <strain evidence="5">DSM 3695</strain>
    </source>
</reference>
<dbReference type="PANTHER" id="PTHR37299:SF1">
    <property type="entry name" value="STAGE 0 SPORULATION PROTEIN A HOMOLOG"/>
    <property type="match status" value="1"/>
</dbReference>
<evidence type="ECO:0000313" key="4">
    <source>
        <dbReference type="EMBL" id="SEW55044.1"/>
    </source>
</evidence>
<keyword evidence="1" id="KW-0597">Phosphoprotein</keyword>
<dbReference type="InterPro" id="IPR001789">
    <property type="entry name" value="Sig_transdc_resp-reg_receiver"/>
</dbReference>
<keyword evidence="5" id="KW-1185">Reference proteome</keyword>
<dbReference type="GO" id="GO:0003677">
    <property type="term" value="F:DNA binding"/>
    <property type="evidence" value="ECO:0007669"/>
    <property type="project" value="UniProtKB-KW"/>
</dbReference>
<gene>
    <name evidence="4" type="ORF">SAMN04488122_6287</name>
</gene>
<dbReference type="STRING" id="29529.SAMN04488122_6287"/>
<dbReference type="OrthoDB" id="9787344at2"/>